<keyword evidence="2" id="KW-1185">Reference proteome</keyword>
<gene>
    <name evidence="1" type="ORF">C4F50_04595</name>
</gene>
<dbReference type="RefSeq" id="WP_193845229.1">
    <property type="nucleotide sequence ID" value="NZ_PRDM01000001.1"/>
</dbReference>
<dbReference type="Proteomes" id="UP000640614">
    <property type="component" value="Unassembled WGS sequence"/>
</dbReference>
<accession>A0ABR9TFT9</accession>
<proteinExistence type="predicted"/>
<reference evidence="1 2" key="1">
    <citation type="submission" date="2018-07" db="EMBL/GenBank/DDBJ databases">
        <title>Genome assembly of strain KB82.</title>
        <authorList>
            <person name="Kukolya J."/>
            <person name="Horvath B."/>
            <person name="Nagy I."/>
            <person name="Toth A."/>
        </authorList>
    </citation>
    <scope>NUCLEOTIDE SEQUENCE [LARGE SCALE GENOMIC DNA]</scope>
    <source>
        <strain evidence="1 2">Kb82</strain>
    </source>
</reference>
<organism evidence="1 2">
    <name type="scientific">Flavobacterium hungaricum</name>
    <dbReference type="NCBI Taxonomy" id="2082725"/>
    <lineage>
        <taxon>Bacteria</taxon>
        <taxon>Pseudomonadati</taxon>
        <taxon>Bacteroidota</taxon>
        <taxon>Flavobacteriia</taxon>
        <taxon>Flavobacteriales</taxon>
        <taxon>Flavobacteriaceae</taxon>
        <taxon>Flavobacterium</taxon>
    </lineage>
</organism>
<protein>
    <submittedName>
        <fullName evidence="1">Uncharacterized protein</fullName>
    </submittedName>
</protein>
<name>A0ABR9TFT9_9FLAO</name>
<dbReference type="EMBL" id="PRDM01000001">
    <property type="protein sequence ID" value="MBE8724220.1"/>
    <property type="molecule type" value="Genomic_DNA"/>
</dbReference>
<comment type="caution">
    <text evidence="1">The sequence shown here is derived from an EMBL/GenBank/DDBJ whole genome shotgun (WGS) entry which is preliminary data.</text>
</comment>
<sequence length="173" mass="19994">MSPLEEIHNMPIYQKAEQIFQLTQGLIQIVPLEDEFLQETVVKFMAENAMLIPVKIAGAEGGDLYDLRMENAAIIRKAARELYVQAGSLRFAEGIRDKDYIELLRNTIEEFRLLFVDWVAGFDQWNYIKDSWGLFNPPGVNAHDKDPDEDIPFNLNEFLEFGDDDDNDDDDDF</sequence>
<evidence type="ECO:0000313" key="2">
    <source>
        <dbReference type="Proteomes" id="UP000640614"/>
    </source>
</evidence>
<evidence type="ECO:0000313" key="1">
    <source>
        <dbReference type="EMBL" id="MBE8724220.1"/>
    </source>
</evidence>